<keyword evidence="3" id="KW-1185">Reference proteome</keyword>
<feature type="compositionally biased region" description="Basic and acidic residues" evidence="1">
    <location>
        <begin position="116"/>
        <end position="133"/>
    </location>
</feature>
<name>A0A2G9HMP3_9LAMI</name>
<reference evidence="3" key="1">
    <citation type="journal article" date="2018" name="Gigascience">
        <title>Genome assembly of the Pink Ipe (Handroanthus impetiginosus, Bignoniaceae), a highly valued, ecologically keystone Neotropical timber forest tree.</title>
        <authorList>
            <person name="Silva-Junior O.B."/>
            <person name="Grattapaglia D."/>
            <person name="Novaes E."/>
            <person name="Collevatti R.G."/>
        </authorList>
    </citation>
    <scope>NUCLEOTIDE SEQUENCE [LARGE SCALE GENOMIC DNA]</scope>
    <source>
        <strain evidence="3">cv. UFG-1</strain>
    </source>
</reference>
<feature type="region of interest" description="Disordered" evidence="1">
    <location>
        <begin position="30"/>
        <end position="186"/>
    </location>
</feature>
<feature type="compositionally biased region" description="Polar residues" evidence="1">
    <location>
        <begin position="37"/>
        <end position="53"/>
    </location>
</feature>
<evidence type="ECO:0000313" key="2">
    <source>
        <dbReference type="EMBL" id="PIN18799.1"/>
    </source>
</evidence>
<organism evidence="2 3">
    <name type="scientific">Handroanthus impetiginosus</name>
    <dbReference type="NCBI Taxonomy" id="429701"/>
    <lineage>
        <taxon>Eukaryota</taxon>
        <taxon>Viridiplantae</taxon>
        <taxon>Streptophyta</taxon>
        <taxon>Embryophyta</taxon>
        <taxon>Tracheophyta</taxon>
        <taxon>Spermatophyta</taxon>
        <taxon>Magnoliopsida</taxon>
        <taxon>eudicotyledons</taxon>
        <taxon>Gunneridae</taxon>
        <taxon>Pentapetalae</taxon>
        <taxon>asterids</taxon>
        <taxon>lamiids</taxon>
        <taxon>Lamiales</taxon>
        <taxon>Bignoniaceae</taxon>
        <taxon>Crescentiina</taxon>
        <taxon>Tabebuia alliance</taxon>
        <taxon>Handroanthus</taxon>
    </lineage>
</organism>
<proteinExistence type="predicted"/>
<sequence>MSQGSSAPPPSQSVLTWYIFHVFQRCTREGPRKFDSSQRTAASQSSHGVQSTQKRQKKAAKDQTSRVFARSEAFGDKAESEARVESTRTSVTCTATAQSSRGVVGATTEINYDFNKAADRARKGKENQSRRNDQLLGINKYRPSSGGENSQTSLGGESVQTPRMKKVEKVFKGKGGGGNELSSCVW</sequence>
<dbReference type="EMBL" id="NKXS01001397">
    <property type="protein sequence ID" value="PIN18799.1"/>
    <property type="molecule type" value="Genomic_DNA"/>
</dbReference>
<feature type="compositionally biased region" description="Polar residues" evidence="1">
    <location>
        <begin position="146"/>
        <end position="161"/>
    </location>
</feature>
<feature type="compositionally biased region" description="Polar residues" evidence="1">
    <location>
        <begin position="87"/>
        <end position="101"/>
    </location>
</feature>
<feature type="compositionally biased region" description="Basic and acidic residues" evidence="1">
    <location>
        <begin position="73"/>
        <end position="86"/>
    </location>
</feature>
<comment type="caution">
    <text evidence="2">The sequence shown here is derived from an EMBL/GenBank/DDBJ whole genome shotgun (WGS) entry which is preliminary data.</text>
</comment>
<protein>
    <submittedName>
        <fullName evidence="2">Uncharacterized protein</fullName>
    </submittedName>
</protein>
<evidence type="ECO:0000256" key="1">
    <source>
        <dbReference type="SAM" id="MobiDB-lite"/>
    </source>
</evidence>
<dbReference type="Proteomes" id="UP000231279">
    <property type="component" value="Unassembled WGS sequence"/>
</dbReference>
<evidence type="ECO:0000313" key="3">
    <source>
        <dbReference type="Proteomes" id="UP000231279"/>
    </source>
</evidence>
<dbReference type="AlphaFoldDB" id="A0A2G9HMP3"/>
<accession>A0A2G9HMP3</accession>
<gene>
    <name evidence="2" type="ORF">CDL12_08526</name>
</gene>